<evidence type="ECO:0000313" key="1">
    <source>
        <dbReference type="EMBL" id="RQH43461.1"/>
    </source>
</evidence>
<gene>
    <name evidence="1" type="ORF">D5R40_12875</name>
</gene>
<organism evidence="1 2">
    <name type="scientific">Okeania hirsuta</name>
    <dbReference type="NCBI Taxonomy" id="1458930"/>
    <lineage>
        <taxon>Bacteria</taxon>
        <taxon>Bacillati</taxon>
        <taxon>Cyanobacteriota</taxon>
        <taxon>Cyanophyceae</taxon>
        <taxon>Oscillatoriophycideae</taxon>
        <taxon>Oscillatoriales</taxon>
        <taxon>Microcoleaceae</taxon>
        <taxon>Okeania</taxon>
    </lineage>
</organism>
<dbReference type="EMBL" id="RCBY01000061">
    <property type="protein sequence ID" value="RQH43461.1"/>
    <property type="molecule type" value="Genomic_DNA"/>
</dbReference>
<keyword evidence="2" id="KW-1185">Reference proteome</keyword>
<comment type="caution">
    <text evidence="1">The sequence shown here is derived from an EMBL/GenBank/DDBJ whole genome shotgun (WGS) entry which is preliminary data.</text>
</comment>
<protein>
    <submittedName>
        <fullName evidence="1">Uncharacterized protein</fullName>
    </submittedName>
</protein>
<dbReference type="RefSeq" id="WP_124154717.1">
    <property type="nucleotide sequence ID" value="NZ_CAWOLW010000568.1"/>
</dbReference>
<dbReference type="Proteomes" id="UP000269154">
    <property type="component" value="Unassembled WGS sequence"/>
</dbReference>
<evidence type="ECO:0000313" key="2">
    <source>
        <dbReference type="Proteomes" id="UP000269154"/>
    </source>
</evidence>
<sequence>MIVYHNYIPLIRERLVKSLSLETDECDVIVERCDSSKYYLEVFCIMPNFQEDEDGVINIQTHTQKALSSVRQKLLNKANKQRQFSTERENFAVIELNDRRIARDFTILCSLPDGYKIKIDIDKMTNFDEGYDWETSVFKSP</sequence>
<proteinExistence type="predicted"/>
<name>A0A3N6PC45_9CYAN</name>
<dbReference type="AlphaFoldDB" id="A0A3N6PC45"/>
<accession>A0A3N6PC45</accession>
<reference evidence="1 2" key="1">
    <citation type="journal article" date="2018" name="ACS Chem. Biol.">
        <title>Ketoreductase domain dysfunction expands chemodiversity: malyngamide biosynthesis in the cyanobacterium Okeania hirsuta.</title>
        <authorList>
            <person name="Moss N.A."/>
            <person name="Leao T."/>
            <person name="Rankin M."/>
            <person name="McCullough T.M."/>
            <person name="Qu P."/>
            <person name="Korobeynikov A."/>
            <person name="Smith J.L."/>
            <person name="Gerwick L."/>
            <person name="Gerwick W.H."/>
        </authorList>
    </citation>
    <scope>NUCLEOTIDE SEQUENCE [LARGE SCALE GENOMIC DNA]</scope>
    <source>
        <strain evidence="1 2">PAB10Feb10-1</strain>
    </source>
</reference>
<dbReference type="OrthoDB" id="9826690at2"/>